<evidence type="ECO:0000313" key="4">
    <source>
        <dbReference type="Proteomes" id="UP001183535"/>
    </source>
</evidence>
<organism evidence="3 4">
    <name type="scientific">Streptomyces doudnae</name>
    <dbReference type="NCBI Taxonomy" id="3075536"/>
    <lineage>
        <taxon>Bacteria</taxon>
        <taxon>Bacillati</taxon>
        <taxon>Actinomycetota</taxon>
        <taxon>Actinomycetes</taxon>
        <taxon>Kitasatosporales</taxon>
        <taxon>Streptomycetaceae</taxon>
        <taxon>Streptomyces</taxon>
    </lineage>
</organism>
<feature type="transmembrane region" description="Helical" evidence="2">
    <location>
        <begin position="12"/>
        <end position="36"/>
    </location>
</feature>
<dbReference type="RefSeq" id="WP_237548661.1">
    <property type="nucleotide sequence ID" value="NZ_JAVRES010000004.1"/>
</dbReference>
<sequence length="458" mass="45633">MGYRDVASKQVLAWCCTSVGARMPVAMAPLALVFLVRERPGGYSLGAILAAAYVIGEIAGAPVLGMRLRPERARAHLAAGLTTGAAAFASLGVFPDAPAALQAGCACLAGAAPAAATGGLRTLLTELVPEHATAQALSVESMLTASVWAASPAAVAGLALGVAAPVPLLLAAALMGASVAGLWLLPAAWGTGGAGGTEQPGTSALRLLTRAWPVYVTGAASMALLGLAELVLPALLEQRGVGVGWSGPLLTGMAVGGGLGALAYGLRSWPGRLRTRSVVLMTGTSVCVTFAALTSQPAVIAAALVVGGTLQSCAMLTRNLSLREALPSGALAAGYSVMYAAGGAGYAATGSLAGALLKVAAPSTAMLAGVCLTLVLTVTGWWGEVRGSARRTPGADTVVSRGSTASPASGKGVRPEEPPADEGRDTGGTLPVLDRREAAGRPDPQPRAPWRTDRDPEG</sequence>
<feature type="compositionally biased region" description="Basic and acidic residues" evidence="1">
    <location>
        <begin position="413"/>
        <end position="425"/>
    </location>
</feature>
<feature type="transmembrane region" description="Helical" evidence="2">
    <location>
        <begin position="42"/>
        <end position="64"/>
    </location>
</feature>
<dbReference type="Proteomes" id="UP001183535">
    <property type="component" value="Unassembled WGS sequence"/>
</dbReference>
<feature type="region of interest" description="Disordered" evidence="1">
    <location>
        <begin position="389"/>
        <end position="458"/>
    </location>
</feature>
<accession>A0ABD5EMZ4</accession>
<keyword evidence="2" id="KW-1133">Transmembrane helix</keyword>
<dbReference type="AlphaFoldDB" id="A0ABD5EMZ4"/>
<feature type="transmembrane region" description="Helical" evidence="2">
    <location>
        <begin position="168"/>
        <end position="191"/>
    </location>
</feature>
<feature type="transmembrane region" description="Helical" evidence="2">
    <location>
        <begin position="329"/>
        <end position="348"/>
    </location>
</feature>
<feature type="transmembrane region" description="Helical" evidence="2">
    <location>
        <begin position="242"/>
        <end position="265"/>
    </location>
</feature>
<name>A0ABD5EMZ4_9ACTN</name>
<feature type="transmembrane region" description="Helical" evidence="2">
    <location>
        <begin position="212"/>
        <end position="236"/>
    </location>
</feature>
<protein>
    <submittedName>
        <fullName evidence="3">MFS transporter</fullName>
    </submittedName>
</protein>
<feature type="transmembrane region" description="Helical" evidence="2">
    <location>
        <begin position="360"/>
        <end position="382"/>
    </location>
</feature>
<feature type="transmembrane region" description="Helical" evidence="2">
    <location>
        <begin position="76"/>
        <end position="94"/>
    </location>
</feature>
<proteinExistence type="predicted"/>
<keyword evidence="4" id="KW-1185">Reference proteome</keyword>
<dbReference type="PANTHER" id="PTHR23542:SF1">
    <property type="entry name" value="MAJOR FACILITATOR SUPERFAMILY (MFS) PROFILE DOMAIN-CONTAINING PROTEIN"/>
    <property type="match status" value="1"/>
</dbReference>
<dbReference type="Gene3D" id="1.20.1250.20">
    <property type="entry name" value="MFS general substrate transporter like domains"/>
    <property type="match status" value="1"/>
</dbReference>
<gene>
    <name evidence="3" type="ORF">RM877_12160</name>
</gene>
<evidence type="ECO:0000256" key="1">
    <source>
        <dbReference type="SAM" id="MobiDB-lite"/>
    </source>
</evidence>
<evidence type="ECO:0000313" key="3">
    <source>
        <dbReference type="EMBL" id="MDT0435434.1"/>
    </source>
</evidence>
<comment type="caution">
    <text evidence="3">The sequence shown here is derived from an EMBL/GenBank/DDBJ whole genome shotgun (WGS) entry which is preliminary data.</text>
</comment>
<dbReference type="InterPro" id="IPR036259">
    <property type="entry name" value="MFS_trans_sf"/>
</dbReference>
<reference evidence="4" key="1">
    <citation type="submission" date="2023-07" db="EMBL/GenBank/DDBJ databases">
        <title>30 novel species of actinomycetes from the DSMZ collection.</title>
        <authorList>
            <person name="Nouioui I."/>
        </authorList>
    </citation>
    <scope>NUCLEOTIDE SEQUENCE [LARGE SCALE GENOMIC DNA]</scope>
    <source>
        <strain evidence="4">DSM 41981</strain>
    </source>
</reference>
<feature type="transmembrane region" description="Helical" evidence="2">
    <location>
        <begin position="141"/>
        <end position="162"/>
    </location>
</feature>
<keyword evidence="2" id="KW-0812">Transmembrane</keyword>
<dbReference type="PANTHER" id="PTHR23542">
    <property type="match status" value="1"/>
</dbReference>
<evidence type="ECO:0000256" key="2">
    <source>
        <dbReference type="SAM" id="Phobius"/>
    </source>
</evidence>
<keyword evidence="2" id="KW-0472">Membrane</keyword>
<dbReference type="SUPFAM" id="SSF103473">
    <property type="entry name" value="MFS general substrate transporter"/>
    <property type="match status" value="1"/>
</dbReference>
<dbReference type="EMBL" id="JAVRES010000004">
    <property type="protein sequence ID" value="MDT0435434.1"/>
    <property type="molecule type" value="Genomic_DNA"/>
</dbReference>